<proteinExistence type="predicted"/>
<protein>
    <submittedName>
        <fullName evidence="1">Uncharacterized protein</fullName>
    </submittedName>
</protein>
<accession>A0A5J4QQT8</accession>
<name>A0A5J4QQT8_9EUKA</name>
<comment type="caution">
    <text evidence="1">The sequence shown here is derived from an EMBL/GenBank/DDBJ whole genome shotgun (WGS) entry which is preliminary data.</text>
</comment>
<organism evidence="1 2">
    <name type="scientific">Streblomastix strix</name>
    <dbReference type="NCBI Taxonomy" id="222440"/>
    <lineage>
        <taxon>Eukaryota</taxon>
        <taxon>Metamonada</taxon>
        <taxon>Preaxostyla</taxon>
        <taxon>Oxymonadida</taxon>
        <taxon>Streblomastigidae</taxon>
        <taxon>Streblomastix</taxon>
    </lineage>
</organism>
<dbReference type="AlphaFoldDB" id="A0A5J4QQT8"/>
<evidence type="ECO:0000313" key="2">
    <source>
        <dbReference type="Proteomes" id="UP000324800"/>
    </source>
</evidence>
<gene>
    <name evidence="1" type="ORF">EZS28_054288</name>
</gene>
<sequence length="50" mass="5195">GEQLFQDNKEFVISADGNTLYFNGSVIARTGASNGATNGSVQYSAGNPIL</sequence>
<evidence type="ECO:0000313" key="1">
    <source>
        <dbReference type="EMBL" id="KAA6323655.1"/>
    </source>
</evidence>
<feature type="non-terminal residue" evidence="1">
    <location>
        <position position="1"/>
    </location>
</feature>
<reference evidence="1 2" key="1">
    <citation type="submission" date="2019-03" db="EMBL/GenBank/DDBJ databases">
        <title>Single cell metagenomics reveals metabolic interactions within the superorganism composed of flagellate Streblomastix strix and complex community of Bacteroidetes bacteria on its surface.</title>
        <authorList>
            <person name="Treitli S.C."/>
            <person name="Kolisko M."/>
            <person name="Husnik F."/>
            <person name="Keeling P."/>
            <person name="Hampl V."/>
        </authorList>
    </citation>
    <scope>NUCLEOTIDE SEQUENCE [LARGE SCALE GENOMIC DNA]</scope>
    <source>
        <strain evidence="1">ST1C</strain>
    </source>
</reference>
<dbReference type="Proteomes" id="UP000324800">
    <property type="component" value="Unassembled WGS sequence"/>
</dbReference>
<dbReference type="EMBL" id="SNRW01044588">
    <property type="protein sequence ID" value="KAA6323655.1"/>
    <property type="molecule type" value="Genomic_DNA"/>
</dbReference>